<dbReference type="EMBL" id="CP126084">
    <property type="protein sequence ID" value="WHX50167.1"/>
    <property type="molecule type" value="Genomic_DNA"/>
</dbReference>
<reference evidence="2" key="1">
    <citation type="submission" date="2023-05" db="EMBL/GenBank/DDBJ databases">
        <title>Comparative genomics of Bacillaceae isolates and their secondary metabolite potential.</title>
        <authorList>
            <person name="Song L."/>
            <person name="Nielsen L.J."/>
            <person name="Mohite O."/>
            <person name="Xu X."/>
            <person name="Weber T."/>
            <person name="Kovacs A.T."/>
        </authorList>
    </citation>
    <scope>NUCLEOTIDE SEQUENCE</scope>
    <source>
        <strain evidence="2">B2_4</strain>
    </source>
</reference>
<evidence type="ECO:0000256" key="1">
    <source>
        <dbReference type="SAM" id="SignalP"/>
    </source>
</evidence>
<feature type="chain" id="PRO_5041635725" evidence="1">
    <location>
        <begin position="20"/>
        <end position="126"/>
    </location>
</feature>
<dbReference type="Proteomes" id="UP001177943">
    <property type="component" value="Chromosome"/>
</dbReference>
<dbReference type="KEGG" id="pwn:QNH46_05745"/>
<dbReference type="InterPro" id="IPR025460">
    <property type="entry name" value="DUF4280"/>
</dbReference>
<dbReference type="Pfam" id="PF14107">
    <property type="entry name" value="DUF4280"/>
    <property type="match status" value="1"/>
</dbReference>
<gene>
    <name evidence="2" type="ORF">QNH46_05745</name>
</gene>
<evidence type="ECO:0000313" key="2">
    <source>
        <dbReference type="EMBL" id="WHX50167.1"/>
    </source>
</evidence>
<protein>
    <submittedName>
        <fullName evidence="2">DUF4280 domain-containing protein</fullName>
    </submittedName>
</protein>
<feature type="signal peptide" evidence="1">
    <location>
        <begin position="1"/>
        <end position="19"/>
    </location>
</feature>
<dbReference type="RefSeq" id="WP_283927252.1">
    <property type="nucleotide sequence ID" value="NZ_CP126084.1"/>
</dbReference>
<accession>A0AA95I8Z2</accession>
<sequence>MSLMSFVSGLIAAGAFAQADTYVVRGAELTCSEGTLPSSLNLPQSHGVYIKDKPVMNVTDCVAEKNIGLFGFCKKTDDVCQPELCGIWSDGKEDLLIDEQPALLDRATLICSLGGIISIAKNGGQE</sequence>
<proteinExistence type="predicted"/>
<name>A0AA95I8Z2_9BACL</name>
<keyword evidence="1" id="KW-0732">Signal</keyword>
<dbReference type="AlphaFoldDB" id="A0AA95I8Z2"/>
<evidence type="ECO:0000313" key="3">
    <source>
        <dbReference type="Proteomes" id="UP001177943"/>
    </source>
</evidence>
<organism evidence="2 3">
    <name type="scientific">Paenibacillus woosongensis</name>
    <dbReference type="NCBI Taxonomy" id="307580"/>
    <lineage>
        <taxon>Bacteria</taxon>
        <taxon>Bacillati</taxon>
        <taxon>Bacillota</taxon>
        <taxon>Bacilli</taxon>
        <taxon>Bacillales</taxon>
        <taxon>Paenibacillaceae</taxon>
        <taxon>Paenibacillus</taxon>
    </lineage>
</organism>